<dbReference type="InterPro" id="IPR000866">
    <property type="entry name" value="AhpC/TSA"/>
</dbReference>
<evidence type="ECO:0000259" key="1">
    <source>
        <dbReference type="Pfam" id="PF00578"/>
    </source>
</evidence>
<dbReference type="Proteomes" id="UP000277457">
    <property type="component" value="Unassembled WGS sequence"/>
</dbReference>
<dbReference type="EMBL" id="QMPY01000077">
    <property type="protein sequence ID" value="RLE07657.1"/>
    <property type="molecule type" value="Genomic_DNA"/>
</dbReference>
<dbReference type="AlphaFoldDB" id="A0A662D4C3"/>
<feature type="domain" description="Alkyl hydroperoxide reductase subunit C/ Thiol specific antioxidant" evidence="1">
    <location>
        <begin position="1"/>
        <end position="76"/>
    </location>
</feature>
<proteinExistence type="predicted"/>
<dbReference type="GO" id="GO:0016209">
    <property type="term" value="F:antioxidant activity"/>
    <property type="evidence" value="ECO:0007669"/>
    <property type="project" value="InterPro"/>
</dbReference>
<dbReference type="SUPFAM" id="SSF52833">
    <property type="entry name" value="Thioredoxin-like"/>
    <property type="match status" value="1"/>
</dbReference>
<dbReference type="CDD" id="cd02966">
    <property type="entry name" value="TlpA_like_family"/>
    <property type="match status" value="1"/>
</dbReference>
<dbReference type="Pfam" id="PF00578">
    <property type="entry name" value="AhpC-TSA"/>
    <property type="match status" value="1"/>
</dbReference>
<sequence>RKEIPHFIILYEKYRDEGFQMLGVTLDKDKTSVKDFAREYNINYPLLIPDKKVLKDYGPIIYIPTTFVVSSDGYIYKKYVGYQPESVFEEDLKTLLARERR</sequence>
<protein>
    <recommendedName>
        <fullName evidence="1">Alkyl hydroperoxide reductase subunit C/ Thiol specific antioxidant domain-containing protein</fullName>
    </recommendedName>
</protein>
<comment type="caution">
    <text evidence="2">The sequence shown here is derived from an EMBL/GenBank/DDBJ whole genome shotgun (WGS) entry which is preliminary data.</text>
</comment>
<dbReference type="PANTHER" id="PTHR42852:SF13">
    <property type="entry name" value="PROTEIN DIPZ"/>
    <property type="match status" value="1"/>
</dbReference>
<dbReference type="InterPro" id="IPR050553">
    <property type="entry name" value="Thioredoxin_ResA/DsbE_sf"/>
</dbReference>
<feature type="non-terminal residue" evidence="2">
    <location>
        <position position="1"/>
    </location>
</feature>
<name>A0A662D4C3_UNCAE</name>
<dbReference type="InterPro" id="IPR036249">
    <property type="entry name" value="Thioredoxin-like_sf"/>
</dbReference>
<dbReference type="GO" id="GO:0016491">
    <property type="term" value="F:oxidoreductase activity"/>
    <property type="evidence" value="ECO:0007669"/>
    <property type="project" value="InterPro"/>
</dbReference>
<evidence type="ECO:0000313" key="2">
    <source>
        <dbReference type="EMBL" id="RLE07657.1"/>
    </source>
</evidence>
<organism evidence="2 3">
    <name type="scientific">Aerophobetes bacterium</name>
    <dbReference type="NCBI Taxonomy" id="2030807"/>
    <lineage>
        <taxon>Bacteria</taxon>
        <taxon>Candidatus Aerophobota</taxon>
    </lineage>
</organism>
<dbReference type="Gene3D" id="3.40.30.10">
    <property type="entry name" value="Glutaredoxin"/>
    <property type="match status" value="1"/>
</dbReference>
<dbReference type="PANTHER" id="PTHR42852">
    <property type="entry name" value="THIOL:DISULFIDE INTERCHANGE PROTEIN DSBE"/>
    <property type="match status" value="1"/>
</dbReference>
<accession>A0A662D4C3</accession>
<reference evidence="2 3" key="1">
    <citation type="submission" date="2018-06" db="EMBL/GenBank/DDBJ databases">
        <title>Extensive metabolic versatility and redundancy in microbially diverse, dynamic hydrothermal sediments.</title>
        <authorList>
            <person name="Dombrowski N."/>
            <person name="Teske A."/>
            <person name="Baker B.J."/>
        </authorList>
    </citation>
    <scope>NUCLEOTIDE SEQUENCE [LARGE SCALE GENOMIC DNA]</scope>
    <source>
        <strain evidence="2">B7_G13</strain>
    </source>
</reference>
<gene>
    <name evidence="2" type="ORF">DRZ78_02580</name>
</gene>
<evidence type="ECO:0000313" key="3">
    <source>
        <dbReference type="Proteomes" id="UP000277457"/>
    </source>
</evidence>